<dbReference type="OrthoDB" id="3258136at2759"/>
<proteinExistence type="predicted"/>
<evidence type="ECO:0000313" key="3">
    <source>
        <dbReference type="Proteomes" id="UP000807353"/>
    </source>
</evidence>
<dbReference type="Proteomes" id="UP000807353">
    <property type="component" value="Unassembled WGS sequence"/>
</dbReference>
<reference evidence="2" key="1">
    <citation type="submission" date="2020-11" db="EMBL/GenBank/DDBJ databases">
        <authorList>
            <consortium name="DOE Joint Genome Institute"/>
            <person name="Ahrendt S."/>
            <person name="Riley R."/>
            <person name="Andreopoulos W."/>
            <person name="Labutti K."/>
            <person name="Pangilinan J."/>
            <person name="Ruiz-Duenas F.J."/>
            <person name="Barrasa J.M."/>
            <person name="Sanchez-Garcia M."/>
            <person name="Camarero S."/>
            <person name="Miyauchi S."/>
            <person name="Serrano A."/>
            <person name="Linde D."/>
            <person name="Babiker R."/>
            <person name="Drula E."/>
            <person name="Ayuso-Fernandez I."/>
            <person name="Pacheco R."/>
            <person name="Padilla G."/>
            <person name="Ferreira P."/>
            <person name="Barriuso J."/>
            <person name="Kellner H."/>
            <person name="Castanera R."/>
            <person name="Alfaro M."/>
            <person name="Ramirez L."/>
            <person name="Pisabarro A.G."/>
            <person name="Kuo A."/>
            <person name="Tritt A."/>
            <person name="Lipzen A."/>
            <person name="He G."/>
            <person name="Yan M."/>
            <person name="Ng V."/>
            <person name="Cullen D."/>
            <person name="Martin F."/>
            <person name="Rosso M.-N."/>
            <person name="Henrissat B."/>
            <person name="Hibbett D."/>
            <person name="Martinez A.T."/>
            <person name="Grigoriev I.V."/>
        </authorList>
    </citation>
    <scope>NUCLEOTIDE SEQUENCE</scope>
    <source>
        <strain evidence="2">CBS 247.69</strain>
    </source>
</reference>
<dbReference type="AlphaFoldDB" id="A0A9P5YKN2"/>
<comment type="caution">
    <text evidence="2">The sequence shown here is derived from an EMBL/GenBank/DDBJ whole genome shotgun (WGS) entry which is preliminary data.</text>
</comment>
<sequence>MLLKFTTVDMLNTALVDVSTGLRVYDIATVLLPPCTEAEKEIDFTSVNETPVASSSSLECRHTRITDSCGNSLVSISWSGRHPDITILDEKIGGLTDLFGSTTVRFMPKILAIPTRFDTEYIWTATPNSLTLFDYDSDAIKGTFYQNSIRLPASFKTKNKTPSFQHAPSSSSLSPPSLTASNSSSTSSSALCSASFSSLAPQPPPHTDTPKSSFIPTRLPGLGGNYLEFSSHPLAHDVEIIISFLMMEILRRGRFALTPYTFEKPKMWQLKETRDLVLRRLRRNTV</sequence>
<name>A0A9P5YKN2_9AGAR</name>
<dbReference type="EMBL" id="MU150230">
    <property type="protein sequence ID" value="KAF9469340.1"/>
    <property type="molecule type" value="Genomic_DNA"/>
</dbReference>
<feature type="region of interest" description="Disordered" evidence="1">
    <location>
        <begin position="160"/>
        <end position="215"/>
    </location>
</feature>
<keyword evidence="3" id="KW-1185">Reference proteome</keyword>
<evidence type="ECO:0000256" key="1">
    <source>
        <dbReference type="SAM" id="MobiDB-lite"/>
    </source>
</evidence>
<accession>A0A9P5YKN2</accession>
<protein>
    <submittedName>
        <fullName evidence="2">Uncharacterized protein</fullName>
    </submittedName>
</protein>
<gene>
    <name evidence="2" type="ORF">BDZ94DRAFT_1152278</name>
</gene>
<feature type="compositionally biased region" description="Low complexity" evidence="1">
    <location>
        <begin position="168"/>
        <end position="200"/>
    </location>
</feature>
<evidence type="ECO:0000313" key="2">
    <source>
        <dbReference type="EMBL" id="KAF9469340.1"/>
    </source>
</evidence>
<organism evidence="2 3">
    <name type="scientific">Collybia nuda</name>
    <dbReference type="NCBI Taxonomy" id="64659"/>
    <lineage>
        <taxon>Eukaryota</taxon>
        <taxon>Fungi</taxon>
        <taxon>Dikarya</taxon>
        <taxon>Basidiomycota</taxon>
        <taxon>Agaricomycotina</taxon>
        <taxon>Agaricomycetes</taxon>
        <taxon>Agaricomycetidae</taxon>
        <taxon>Agaricales</taxon>
        <taxon>Tricholomatineae</taxon>
        <taxon>Clitocybaceae</taxon>
        <taxon>Collybia</taxon>
    </lineage>
</organism>